<evidence type="ECO:0000313" key="2">
    <source>
        <dbReference type="EMBL" id="GAI17985.1"/>
    </source>
</evidence>
<dbReference type="AlphaFoldDB" id="X1MTG9"/>
<reference evidence="2" key="1">
    <citation type="journal article" date="2014" name="Front. Microbiol.">
        <title>High frequency of phylogenetically diverse reductive dehalogenase-homologous genes in deep subseafloor sedimentary metagenomes.</title>
        <authorList>
            <person name="Kawai M."/>
            <person name="Futagami T."/>
            <person name="Toyoda A."/>
            <person name="Takaki Y."/>
            <person name="Nishi S."/>
            <person name="Hori S."/>
            <person name="Arai W."/>
            <person name="Tsubouchi T."/>
            <person name="Morono Y."/>
            <person name="Uchiyama I."/>
            <person name="Ito T."/>
            <person name="Fujiyama A."/>
            <person name="Inagaki F."/>
            <person name="Takami H."/>
        </authorList>
    </citation>
    <scope>NUCLEOTIDE SEQUENCE</scope>
    <source>
        <strain evidence="2">Expedition CK06-06</strain>
    </source>
</reference>
<protein>
    <recommendedName>
        <fullName evidence="3">PEP-CTERM protein-sorting domain-containing protein</fullName>
    </recommendedName>
</protein>
<comment type="caution">
    <text evidence="2">The sequence shown here is derived from an EMBL/GenBank/DDBJ whole genome shotgun (WGS) entry which is preliminary data.</text>
</comment>
<keyword evidence="1" id="KW-0472">Membrane</keyword>
<sequence length="244" mass="25943">MLIQVTGHTMIGFGYNTTGNLIYIHDTWDYSAHSMTWGGIYSSTMQHYAVTVIQLQSPGAQSWYLHNDDVMYKGVTNKTEGSVSIGASASNIWIADEATTTGVTFASSAWTGQVVFTSAPTGGGSPHTFTVEIGYSTDGSDFTAGGPDATLTGDGLATVFPYTTDAASFTVTSGEYLALRLTNNSGSSYDVTTGETWSYTDSPSSEPGYPVPELPTIILLGLGLAGLGVYYWLRKRPRTLATKS</sequence>
<feature type="transmembrane region" description="Helical" evidence="1">
    <location>
        <begin position="214"/>
        <end position="233"/>
    </location>
</feature>
<organism evidence="2">
    <name type="scientific">marine sediment metagenome</name>
    <dbReference type="NCBI Taxonomy" id="412755"/>
    <lineage>
        <taxon>unclassified sequences</taxon>
        <taxon>metagenomes</taxon>
        <taxon>ecological metagenomes</taxon>
    </lineage>
</organism>
<dbReference type="EMBL" id="BARV01006947">
    <property type="protein sequence ID" value="GAI17985.1"/>
    <property type="molecule type" value="Genomic_DNA"/>
</dbReference>
<proteinExistence type="predicted"/>
<name>X1MTG9_9ZZZZ</name>
<keyword evidence="1" id="KW-0812">Transmembrane</keyword>
<gene>
    <name evidence="2" type="ORF">S06H3_14212</name>
</gene>
<evidence type="ECO:0000256" key="1">
    <source>
        <dbReference type="SAM" id="Phobius"/>
    </source>
</evidence>
<keyword evidence="1" id="KW-1133">Transmembrane helix</keyword>
<accession>X1MTG9</accession>
<evidence type="ECO:0008006" key="3">
    <source>
        <dbReference type="Google" id="ProtNLM"/>
    </source>
</evidence>